<gene>
    <name evidence="2" type="ORF">LCGC14_2301850</name>
</gene>
<evidence type="ECO:0000256" key="1">
    <source>
        <dbReference type="SAM" id="MobiDB-lite"/>
    </source>
</evidence>
<organism evidence="2">
    <name type="scientific">marine sediment metagenome</name>
    <dbReference type="NCBI Taxonomy" id="412755"/>
    <lineage>
        <taxon>unclassified sequences</taxon>
        <taxon>metagenomes</taxon>
        <taxon>ecological metagenomes</taxon>
    </lineage>
</organism>
<dbReference type="InterPro" id="IPR038563">
    <property type="entry name" value="Endonuclease_7_sf"/>
</dbReference>
<dbReference type="InterPro" id="IPR004211">
    <property type="entry name" value="Endonuclease_7"/>
</dbReference>
<feature type="compositionally biased region" description="Pro residues" evidence="1">
    <location>
        <begin position="165"/>
        <end position="174"/>
    </location>
</feature>
<protein>
    <submittedName>
        <fullName evidence="2">Uncharacterized protein</fullName>
    </submittedName>
</protein>
<proteinExistence type="predicted"/>
<dbReference type="EMBL" id="LAZR01032466">
    <property type="protein sequence ID" value="KKL50800.1"/>
    <property type="molecule type" value="Genomic_DNA"/>
</dbReference>
<dbReference type="Pfam" id="PF02945">
    <property type="entry name" value="Endonuclease_7"/>
    <property type="match status" value="1"/>
</dbReference>
<accession>A0A0F9F0P5</accession>
<feature type="compositionally biased region" description="Basic and acidic residues" evidence="1">
    <location>
        <begin position="152"/>
        <end position="162"/>
    </location>
</feature>
<dbReference type="InterPro" id="IPR044925">
    <property type="entry name" value="His-Me_finger_sf"/>
</dbReference>
<dbReference type="SUPFAM" id="SSF54060">
    <property type="entry name" value="His-Me finger endonucleases"/>
    <property type="match status" value="1"/>
</dbReference>
<comment type="caution">
    <text evidence="2">The sequence shown here is derived from an EMBL/GenBank/DDBJ whole genome shotgun (WGS) entry which is preliminary data.</text>
</comment>
<feature type="region of interest" description="Disordered" evidence="1">
    <location>
        <begin position="147"/>
        <end position="174"/>
    </location>
</feature>
<evidence type="ECO:0000313" key="2">
    <source>
        <dbReference type="EMBL" id="KKL50800.1"/>
    </source>
</evidence>
<name>A0A0F9F0P5_9ZZZZ</name>
<dbReference type="AlphaFoldDB" id="A0A0F9F0P5"/>
<sequence>MNGQSPRNSYVLIAPGISSQKGNEMTDYKDYPMSQTKICKECRGTLSTEHFKSDMRSTDDLASTCTSCLDDRESRVGENPAMYEALFIKQKFRCAICNRKVHLCKILVDHDPQTDETLGLLCRNCNRLLRLSGRGVRVLTAAAGYLGSPKAEGPEKASELEPVRTSPPPPIINL</sequence>
<dbReference type="Gene3D" id="3.40.1800.10">
    <property type="entry name" value="His-Me finger endonucleases"/>
    <property type="match status" value="1"/>
</dbReference>
<reference evidence="2" key="1">
    <citation type="journal article" date="2015" name="Nature">
        <title>Complex archaea that bridge the gap between prokaryotes and eukaryotes.</title>
        <authorList>
            <person name="Spang A."/>
            <person name="Saw J.H."/>
            <person name="Jorgensen S.L."/>
            <person name="Zaremba-Niedzwiedzka K."/>
            <person name="Martijn J."/>
            <person name="Lind A.E."/>
            <person name="van Eijk R."/>
            <person name="Schleper C."/>
            <person name="Guy L."/>
            <person name="Ettema T.J."/>
        </authorList>
    </citation>
    <scope>NUCLEOTIDE SEQUENCE</scope>
</reference>